<dbReference type="AlphaFoldDB" id="D2A3H8"/>
<organism evidence="1 2">
    <name type="scientific">Tribolium castaneum</name>
    <name type="common">Red flour beetle</name>
    <dbReference type="NCBI Taxonomy" id="7070"/>
    <lineage>
        <taxon>Eukaryota</taxon>
        <taxon>Metazoa</taxon>
        <taxon>Ecdysozoa</taxon>
        <taxon>Arthropoda</taxon>
        <taxon>Hexapoda</taxon>
        <taxon>Insecta</taxon>
        <taxon>Pterygota</taxon>
        <taxon>Neoptera</taxon>
        <taxon>Endopterygota</taxon>
        <taxon>Coleoptera</taxon>
        <taxon>Polyphaga</taxon>
        <taxon>Cucujiformia</taxon>
        <taxon>Tenebrionidae</taxon>
        <taxon>Tenebrionidae incertae sedis</taxon>
        <taxon>Tribolium</taxon>
    </lineage>
</organism>
<proteinExistence type="predicted"/>
<dbReference type="HOGENOM" id="CLU_3320647_0_0_1"/>
<accession>D2A3H8</accession>
<keyword evidence="2" id="KW-1185">Reference proteome</keyword>
<dbReference type="InParanoid" id="D2A3H8"/>
<evidence type="ECO:0000313" key="1">
    <source>
        <dbReference type="EMBL" id="EFA01908.1"/>
    </source>
</evidence>
<gene>
    <name evidence="1" type="primary">GLEAN_07518</name>
    <name evidence="1" type="ORF">TcasGA2_TC007518</name>
</gene>
<reference evidence="1 2" key="2">
    <citation type="journal article" date="2010" name="Nucleic Acids Res.">
        <title>BeetleBase in 2010: revisions to provide comprehensive genomic information for Tribolium castaneum.</title>
        <authorList>
            <person name="Kim H.S."/>
            <person name="Murphy T."/>
            <person name="Xia J."/>
            <person name="Caragea D."/>
            <person name="Park Y."/>
            <person name="Beeman R.W."/>
            <person name="Lorenzen M.D."/>
            <person name="Butcher S."/>
            <person name="Manak J.R."/>
            <person name="Brown S.J."/>
        </authorList>
    </citation>
    <scope>GENOME REANNOTATION</scope>
    <source>
        <strain evidence="1 2">Georgia GA2</strain>
    </source>
</reference>
<dbReference type="EMBL" id="KQ971338">
    <property type="protein sequence ID" value="EFA01908.1"/>
    <property type="molecule type" value="Genomic_DNA"/>
</dbReference>
<reference evidence="1 2" key="1">
    <citation type="journal article" date="2008" name="Nature">
        <title>The genome of the model beetle and pest Tribolium castaneum.</title>
        <authorList>
            <consortium name="Tribolium Genome Sequencing Consortium"/>
            <person name="Richards S."/>
            <person name="Gibbs R.A."/>
            <person name="Weinstock G.M."/>
            <person name="Brown S.J."/>
            <person name="Denell R."/>
            <person name="Beeman R.W."/>
            <person name="Gibbs R."/>
            <person name="Beeman R.W."/>
            <person name="Brown S.J."/>
            <person name="Bucher G."/>
            <person name="Friedrich M."/>
            <person name="Grimmelikhuijzen C.J."/>
            <person name="Klingler M."/>
            <person name="Lorenzen M."/>
            <person name="Richards S."/>
            <person name="Roth S."/>
            <person name="Schroder R."/>
            <person name="Tautz D."/>
            <person name="Zdobnov E.M."/>
            <person name="Muzny D."/>
            <person name="Gibbs R.A."/>
            <person name="Weinstock G.M."/>
            <person name="Attaway T."/>
            <person name="Bell S."/>
            <person name="Buhay C.J."/>
            <person name="Chandrabose M.N."/>
            <person name="Chavez D."/>
            <person name="Clerk-Blankenburg K.P."/>
            <person name="Cree A."/>
            <person name="Dao M."/>
            <person name="Davis C."/>
            <person name="Chacko J."/>
            <person name="Dinh H."/>
            <person name="Dugan-Rocha S."/>
            <person name="Fowler G."/>
            <person name="Garner T.T."/>
            <person name="Garnes J."/>
            <person name="Gnirke A."/>
            <person name="Hawes A."/>
            <person name="Hernandez J."/>
            <person name="Hines S."/>
            <person name="Holder M."/>
            <person name="Hume J."/>
            <person name="Jhangiani S.N."/>
            <person name="Joshi V."/>
            <person name="Khan Z.M."/>
            <person name="Jackson L."/>
            <person name="Kovar C."/>
            <person name="Kowis A."/>
            <person name="Lee S."/>
            <person name="Lewis L.R."/>
            <person name="Margolis J."/>
            <person name="Morgan M."/>
            <person name="Nazareth L.V."/>
            <person name="Nguyen N."/>
            <person name="Okwuonu G."/>
            <person name="Parker D."/>
            <person name="Richards S."/>
            <person name="Ruiz S.J."/>
            <person name="Santibanez J."/>
            <person name="Savard J."/>
            <person name="Scherer S.E."/>
            <person name="Schneider B."/>
            <person name="Sodergren E."/>
            <person name="Tautz D."/>
            <person name="Vattahil S."/>
            <person name="Villasana D."/>
            <person name="White C.S."/>
            <person name="Wright R."/>
            <person name="Park Y."/>
            <person name="Beeman R.W."/>
            <person name="Lord J."/>
            <person name="Oppert B."/>
            <person name="Lorenzen M."/>
            <person name="Brown S."/>
            <person name="Wang L."/>
            <person name="Savard J."/>
            <person name="Tautz D."/>
            <person name="Richards S."/>
            <person name="Weinstock G."/>
            <person name="Gibbs R.A."/>
            <person name="Liu Y."/>
            <person name="Worley K."/>
            <person name="Weinstock G."/>
            <person name="Elsik C.G."/>
            <person name="Reese J.T."/>
            <person name="Elhaik E."/>
            <person name="Landan G."/>
            <person name="Graur D."/>
            <person name="Arensburger P."/>
            <person name="Atkinson P."/>
            <person name="Beeman R.W."/>
            <person name="Beidler J."/>
            <person name="Brown S.J."/>
            <person name="Demuth J.P."/>
            <person name="Drury D.W."/>
            <person name="Du Y.Z."/>
            <person name="Fujiwara H."/>
            <person name="Lorenzen M."/>
            <person name="Maselli V."/>
            <person name="Osanai M."/>
            <person name="Park Y."/>
            <person name="Robertson H.M."/>
            <person name="Tu Z."/>
            <person name="Wang J.J."/>
            <person name="Wang S."/>
            <person name="Richards S."/>
            <person name="Song H."/>
            <person name="Zhang L."/>
            <person name="Sodergren E."/>
            <person name="Werner D."/>
            <person name="Stanke M."/>
            <person name="Morgenstern B."/>
            <person name="Solovyev V."/>
            <person name="Kosarev P."/>
            <person name="Brown G."/>
            <person name="Chen H.C."/>
            <person name="Ermolaeva O."/>
            <person name="Hlavina W."/>
            <person name="Kapustin Y."/>
            <person name="Kiryutin B."/>
            <person name="Kitts P."/>
            <person name="Maglott D."/>
            <person name="Pruitt K."/>
            <person name="Sapojnikov V."/>
            <person name="Souvorov A."/>
            <person name="Mackey A.J."/>
            <person name="Waterhouse R.M."/>
            <person name="Wyder S."/>
            <person name="Zdobnov E.M."/>
            <person name="Zdobnov E.M."/>
            <person name="Wyder S."/>
            <person name="Kriventseva E.V."/>
            <person name="Kadowaki T."/>
            <person name="Bork P."/>
            <person name="Aranda M."/>
            <person name="Bao R."/>
            <person name="Beermann A."/>
            <person name="Berns N."/>
            <person name="Bolognesi R."/>
            <person name="Bonneton F."/>
            <person name="Bopp D."/>
            <person name="Brown S.J."/>
            <person name="Bucher G."/>
            <person name="Butts T."/>
            <person name="Chaumot A."/>
            <person name="Denell R.E."/>
            <person name="Ferrier D.E."/>
            <person name="Friedrich M."/>
            <person name="Gordon C.M."/>
            <person name="Jindra M."/>
            <person name="Klingler M."/>
            <person name="Lan Q."/>
            <person name="Lattorff H.M."/>
            <person name="Laudet V."/>
            <person name="von Levetsow C."/>
            <person name="Liu Z."/>
            <person name="Lutz R."/>
            <person name="Lynch J.A."/>
            <person name="da Fonseca R.N."/>
            <person name="Posnien N."/>
            <person name="Reuter R."/>
            <person name="Roth S."/>
            <person name="Savard J."/>
            <person name="Schinko J.B."/>
            <person name="Schmitt C."/>
            <person name="Schoppmeier M."/>
            <person name="Schroder R."/>
            <person name="Shippy T.D."/>
            <person name="Simonnet F."/>
            <person name="Marques-Souza H."/>
            <person name="Tautz D."/>
            <person name="Tomoyasu Y."/>
            <person name="Trauner J."/>
            <person name="Van der Zee M."/>
            <person name="Vervoort M."/>
            <person name="Wittkopp N."/>
            <person name="Wimmer E.A."/>
            <person name="Yang X."/>
            <person name="Jones A.K."/>
            <person name="Sattelle D.B."/>
            <person name="Ebert P.R."/>
            <person name="Nelson D."/>
            <person name="Scott J.G."/>
            <person name="Beeman R.W."/>
            <person name="Muthukrishnan S."/>
            <person name="Kramer K.J."/>
            <person name="Arakane Y."/>
            <person name="Beeman R.W."/>
            <person name="Zhu Q."/>
            <person name="Hogenkamp D."/>
            <person name="Dixit R."/>
            <person name="Oppert B."/>
            <person name="Jiang H."/>
            <person name="Zou Z."/>
            <person name="Marshall J."/>
            <person name="Elpidina E."/>
            <person name="Vinokurov K."/>
            <person name="Oppert C."/>
            <person name="Zou Z."/>
            <person name="Evans J."/>
            <person name="Lu Z."/>
            <person name="Zhao P."/>
            <person name="Sumathipala N."/>
            <person name="Altincicek B."/>
            <person name="Vilcinskas A."/>
            <person name="Williams M."/>
            <person name="Hultmark D."/>
            <person name="Hetru C."/>
            <person name="Jiang H."/>
            <person name="Grimmelikhuijzen C.J."/>
            <person name="Hauser F."/>
            <person name="Cazzamali G."/>
            <person name="Williamson M."/>
            <person name="Park Y."/>
            <person name="Li B."/>
            <person name="Tanaka Y."/>
            <person name="Predel R."/>
            <person name="Neupert S."/>
            <person name="Schachtner J."/>
            <person name="Verleyen P."/>
            <person name="Raible F."/>
            <person name="Bork P."/>
            <person name="Friedrich M."/>
            <person name="Walden K.K."/>
            <person name="Robertson H.M."/>
            <person name="Angeli S."/>
            <person name="Foret S."/>
            <person name="Bucher G."/>
            <person name="Schuetz S."/>
            <person name="Maleszka R."/>
            <person name="Wimmer E.A."/>
            <person name="Beeman R.W."/>
            <person name="Lorenzen M."/>
            <person name="Tomoyasu Y."/>
            <person name="Miller S.C."/>
            <person name="Grossmann D."/>
            <person name="Bucher G."/>
        </authorList>
    </citation>
    <scope>NUCLEOTIDE SEQUENCE [LARGE SCALE GENOMIC DNA]</scope>
    <source>
        <strain evidence="1 2">Georgia GA2</strain>
    </source>
</reference>
<sequence length="39" mass="4637">MTRLYLRPSVKNFRGNRADCIEFLAKYAMKEYKEAPPTK</sequence>
<evidence type="ECO:0000313" key="2">
    <source>
        <dbReference type="Proteomes" id="UP000007266"/>
    </source>
</evidence>
<name>D2A3H8_TRICA</name>
<dbReference type="Proteomes" id="UP000007266">
    <property type="component" value="Linkage group 4"/>
</dbReference>
<protein>
    <submittedName>
        <fullName evidence="1">Uncharacterized protein</fullName>
    </submittedName>
</protein>